<evidence type="ECO:0000256" key="6">
    <source>
        <dbReference type="ARBA" id="ARBA00022692"/>
    </source>
</evidence>
<feature type="transmembrane region" description="Helical" evidence="10">
    <location>
        <begin position="318"/>
        <end position="345"/>
    </location>
</feature>
<dbReference type="PANTHER" id="PTHR43823:SF3">
    <property type="entry name" value="MULTIDRUG EXPORT PROTEIN MEPA"/>
    <property type="match status" value="1"/>
</dbReference>
<dbReference type="GO" id="GO:0005886">
    <property type="term" value="C:plasma membrane"/>
    <property type="evidence" value="ECO:0007669"/>
    <property type="project" value="UniProtKB-SubCell"/>
</dbReference>
<comment type="similarity">
    <text evidence="2">Belongs to the multi antimicrobial extrusion (MATE) (TC 2.A.66.1) family. MepA subfamily.</text>
</comment>
<evidence type="ECO:0000256" key="9">
    <source>
        <dbReference type="ARBA" id="ARBA00023251"/>
    </source>
</evidence>
<dbReference type="Pfam" id="PF01554">
    <property type="entry name" value="MatE"/>
    <property type="match status" value="2"/>
</dbReference>
<feature type="transmembrane region" description="Helical" evidence="10">
    <location>
        <begin position="194"/>
        <end position="214"/>
    </location>
</feature>
<keyword evidence="7 10" id="KW-1133">Transmembrane helix</keyword>
<keyword evidence="12" id="KW-1185">Reference proteome</keyword>
<evidence type="ECO:0000256" key="10">
    <source>
        <dbReference type="SAM" id="Phobius"/>
    </source>
</evidence>
<keyword evidence="9" id="KW-0046">Antibiotic resistance</keyword>
<keyword evidence="6 10" id="KW-0812">Transmembrane</keyword>
<keyword evidence="4" id="KW-0813">Transport</keyword>
<dbReference type="InterPro" id="IPR048279">
    <property type="entry name" value="MdtK-like"/>
</dbReference>
<feature type="transmembrane region" description="Helical" evidence="10">
    <location>
        <begin position="360"/>
        <end position="380"/>
    </location>
</feature>
<reference evidence="11 12" key="1">
    <citation type="submission" date="2016-02" db="EMBL/GenBank/DDBJ databases">
        <title>Genome sequence of Clostridium colicanis DSM 13634.</title>
        <authorList>
            <person name="Poehlein A."/>
            <person name="Daniel R."/>
        </authorList>
    </citation>
    <scope>NUCLEOTIDE SEQUENCE [LARGE SCALE GENOMIC DNA]</scope>
    <source>
        <strain evidence="11 12">DSM 13634</strain>
    </source>
</reference>
<dbReference type="RefSeq" id="WP_061858162.1">
    <property type="nucleotide sequence ID" value="NZ_LTBB01000005.1"/>
</dbReference>
<dbReference type="GO" id="GO:0015297">
    <property type="term" value="F:antiporter activity"/>
    <property type="evidence" value="ECO:0007669"/>
    <property type="project" value="InterPro"/>
</dbReference>
<keyword evidence="8 10" id="KW-0472">Membrane</keyword>
<dbReference type="EMBL" id="LTBB01000005">
    <property type="protein sequence ID" value="KYH29158.1"/>
    <property type="molecule type" value="Genomic_DNA"/>
</dbReference>
<feature type="transmembrane region" description="Helical" evidence="10">
    <location>
        <begin position="392"/>
        <end position="412"/>
    </location>
</feature>
<dbReference type="Proteomes" id="UP000075374">
    <property type="component" value="Unassembled WGS sequence"/>
</dbReference>
<name>A0A151ANF9_9CLOT</name>
<dbReference type="GO" id="GO:0046677">
    <property type="term" value="P:response to antibiotic"/>
    <property type="evidence" value="ECO:0007669"/>
    <property type="project" value="UniProtKB-KW"/>
</dbReference>
<dbReference type="PANTHER" id="PTHR43823">
    <property type="entry name" value="SPORULATION PROTEIN YKVU"/>
    <property type="match status" value="1"/>
</dbReference>
<feature type="transmembrane region" description="Helical" evidence="10">
    <location>
        <begin position="135"/>
        <end position="153"/>
    </location>
</feature>
<evidence type="ECO:0000256" key="1">
    <source>
        <dbReference type="ARBA" id="ARBA00004651"/>
    </source>
</evidence>
<evidence type="ECO:0000313" key="11">
    <source>
        <dbReference type="EMBL" id="KYH29158.1"/>
    </source>
</evidence>
<gene>
    <name evidence="11" type="primary">mepA_2</name>
    <name evidence="11" type="ORF">CLCOL_12950</name>
</gene>
<evidence type="ECO:0000256" key="2">
    <source>
        <dbReference type="ARBA" id="ARBA00008417"/>
    </source>
</evidence>
<comment type="caution">
    <text evidence="11">The sequence shown here is derived from an EMBL/GenBank/DDBJ whole genome shotgun (WGS) entry which is preliminary data.</text>
</comment>
<evidence type="ECO:0000256" key="5">
    <source>
        <dbReference type="ARBA" id="ARBA00022475"/>
    </source>
</evidence>
<dbReference type="STRING" id="1121305.CLCOL_12950"/>
<evidence type="ECO:0000256" key="4">
    <source>
        <dbReference type="ARBA" id="ARBA00022448"/>
    </source>
</evidence>
<feature type="transmembrane region" description="Helical" evidence="10">
    <location>
        <begin position="418"/>
        <end position="437"/>
    </location>
</feature>
<dbReference type="GO" id="GO:0042910">
    <property type="term" value="F:xenobiotic transmembrane transporter activity"/>
    <property type="evidence" value="ECO:0007669"/>
    <property type="project" value="InterPro"/>
</dbReference>
<feature type="transmembrane region" description="Helical" evidence="10">
    <location>
        <begin position="234"/>
        <end position="258"/>
    </location>
</feature>
<evidence type="ECO:0000256" key="7">
    <source>
        <dbReference type="ARBA" id="ARBA00022989"/>
    </source>
</evidence>
<feature type="transmembrane region" description="Helical" evidence="10">
    <location>
        <begin position="270"/>
        <end position="290"/>
    </location>
</feature>
<evidence type="ECO:0000256" key="3">
    <source>
        <dbReference type="ARBA" id="ARBA00022106"/>
    </source>
</evidence>
<feature type="transmembrane region" description="Helical" evidence="10">
    <location>
        <begin position="93"/>
        <end position="115"/>
    </location>
</feature>
<feature type="transmembrane region" description="Helical" evidence="10">
    <location>
        <begin position="165"/>
        <end position="188"/>
    </location>
</feature>
<keyword evidence="5" id="KW-1003">Cell membrane</keyword>
<dbReference type="PIRSF" id="PIRSF006603">
    <property type="entry name" value="DinF"/>
    <property type="match status" value="1"/>
</dbReference>
<dbReference type="AlphaFoldDB" id="A0A151ANF9"/>
<dbReference type="PATRIC" id="fig|1121305.3.peg.1297"/>
<organism evidence="11 12">
    <name type="scientific">Clostridium colicanis DSM 13634</name>
    <dbReference type="NCBI Taxonomy" id="1121305"/>
    <lineage>
        <taxon>Bacteria</taxon>
        <taxon>Bacillati</taxon>
        <taxon>Bacillota</taxon>
        <taxon>Clostridia</taxon>
        <taxon>Eubacteriales</taxon>
        <taxon>Clostridiaceae</taxon>
        <taxon>Clostridium</taxon>
    </lineage>
</organism>
<feature type="transmembrane region" description="Helical" evidence="10">
    <location>
        <begin position="48"/>
        <end position="81"/>
    </location>
</feature>
<comment type="subcellular location">
    <subcellularLocation>
        <location evidence="1">Cell membrane</location>
        <topology evidence="1">Multi-pass membrane protein</topology>
    </subcellularLocation>
</comment>
<evidence type="ECO:0000313" key="12">
    <source>
        <dbReference type="Proteomes" id="UP000075374"/>
    </source>
</evidence>
<evidence type="ECO:0000256" key="8">
    <source>
        <dbReference type="ARBA" id="ARBA00023136"/>
    </source>
</evidence>
<accession>A0A151ANF9</accession>
<proteinExistence type="inferred from homology"/>
<protein>
    <recommendedName>
        <fullName evidence="3">Multidrug export protein MepA</fullName>
    </recommendedName>
</protein>
<feature type="transmembrane region" description="Helical" evidence="10">
    <location>
        <begin position="12"/>
        <end position="36"/>
    </location>
</feature>
<dbReference type="CDD" id="cd13143">
    <property type="entry name" value="MATE_MepA_like"/>
    <property type="match status" value="1"/>
</dbReference>
<dbReference type="InterPro" id="IPR002528">
    <property type="entry name" value="MATE_fam"/>
</dbReference>
<dbReference type="NCBIfam" id="TIGR00797">
    <property type="entry name" value="matE"/>
    <property type="match status" value="1"/>
</dbReference>
<dbReference type="InterPro" id="IPR051327">
    <property type="entry name" value="MATE_MepA_subfamily"/>
</dbReference>
<dbReference type="InterPro" id="IPR045070">
    <property type="entry name" value="MATE_MepA-like"/>
</dbReference>
<sequence length="458" mass="49249">MDKTNELGQEKILKLLIKFFIPAIVGTMVGALYNIVDRIYIGRGVGSLALAALSVTFPIMIIAQGFGMLIGMGTAVLVSINLGKKDKNKANKVLGNAFIMLILVSIFVSILSFIIKGPLLRSFGASDNTIQFANDYLGIILFGTVFQNTGFGLNNTIRSEGNPKIAMCTMLIGAGLNIILDPVFIFVFHMGVKGAALATIISQFVSAIWVISHFTGKNSVVKLKKENFKIEKEIVIGIVSIGMSPFAIQIASSAINILLNKQLINYGGDLAIGAMGIINSVSMVIIMSMISVNQAAQPIIGYNYGAKQYDRIKETLKLAIIGGVLIGILGFISVEVFPAAIIGIFNSNDKELLKIGVSGIRRFLCMLPLIGFQIVGANYFQAIGRAKVSMLLSLSRQVLILIPMLLILPTIFGINGVWISGPVADTISSIITAIFLYRGIKSLGKEENQPVKEAEVVI</sequence>